<reference evidence="1" key="2">
    <citation type="submission" date="2025-03" db="EMBL/GenBank/DDBJ databases">
        <authorList>
            <consortium name="ELIXIR-Norway"/>
            <consortium name="Elixir Norway"/>
        </authorList>
    </citation>
    <scope>NUCLEOTIDE SEQUENCE</scope>
</reference>
<evidence type="ECO:0000313" key="2">
    <source>
        <dbReference type="Proteomes" id="UP001162501"/>
    </source>
</evidence>
<protein>
    <submittedName>
        <fullName evidence="1">Uncharacterized protein</fullName>
    </submittedName>
</protein>
<sequence>MYQPNTLTSTASCHEEALSSHLSNRETASRVKLKGTTEATECPWKIDIKQMPAGFHLCQRMFSWNIFTQTKNRRAEVPQKSELAFLSTFSLTQQTSSVLSLHRCFPLLISNTTYSR</sequence>
<reference evidence="1" key="1">
    <citation type="submission" date="2023-05" db="EMBL/GenBank/DDBJ databases">
        <authorList>
            <consortium name="ELIXIR-Norway"/>
        </authorList>
    </citation>
    <scope>NUCLEOTIDE SEQUENCE</scope>
</reference>
<dbReference type="Proteomes" id="UP001162501">
    <property type="component" value="Chromosome 8"/>
</dbReference>
<accession>A0AC60A515</accession>
<dbReference type="EMBL" id="OX596092">
    <property type="protein sequence ID" value="CAN0560343.1"/>
    <property type="molecule type" value="Genomic_DNA"/>
</dbReference>
<gene>
    <name evidence="1" type="ORF">MRATA1EN22A_LOCUS27004</name>
</gene>
<evidence type="ECO:0000313" key="1">
    <source>
        <dbReference type="EMBL" id="CAN0560343.1"/>
    </source>
</evidence>
<organism evidence="1 2">
    <name type="scientific">Rangifer tarandus platyrhynchus</name>
    <name type="common">Svalbard reindeer</name>
    <dbReference type="NCBI Taxonomy" id="3082113"/>
    <lineage>
        <taxon>Eukaryota</taxon>
        <taxon>Metazoa</taxon>
        <taxon>Chordata</taxon>
        <taxon>Craniata</taxon>
        <taxon>Vertebrata</taxon>
        <taxon>Euteleostomi</taxon>
        <taxon>Mammalia</taxon>
        <taxon>Eutheria</taxon>
        <taxon>Laurasiatheria</taxon>
        <taxon>Artiodactyla</taxon>
        <taxon>Ruminantia</taxon>
        <taxon>Pecora</taxon>
        <taxon>Cervidae</taxon>
        <taxon>Odocoileinae</taxon>
        <taxon>Rangifer</taxon>
    </lineage>
</organism>
<name>A0AC60A515_RANTA</name>
<proteinExistence type="predicted"/>